<dbReference type="InterPro" id="IPR036812">
    <property type="entry name" value="NAD(P)_OxRdtase_dom_sf"/>
</dbReference>
<gene>
    <name evidence="2" type="ORF">G6N74_15215</name>
</gene>
<protein>
    <submittedName>
        <fullName evidence="2">Aldo/keto reductase</fullName>
    </submittedName>
</protein>
<proteinExistence type="predicted"/>
<reference evidence="2 3" key="1">
    <citation type="submission" date="2020-02" db="EMBL/GenBank/DDBJ databases">
        <title>Genome sequence of the type strain CGMCC 1.15528 of Mesorhizobium zhangyense.</title>
        <authorList>
            <person name="Gao J."/>
            <person name="Sun J."/>
        </authorList>
    </citation>
    <scope>NUCLEOTIDE SEQUENCE [LARGE SCALE GENOMIC DNA]</scope>
    <source>
        <strain evidence="2 3">CGMCC 1.15528</strain>
    </source>
</reference>
<dbReference type="Proteomes" id="UP000481252">
    <property type="component" value="Unassembled WGS sequence"/>
</dbReference>
<dbReference type="Pfam" id="PF00248">
    <property type="entry name" value="Aldo_ket_red"/>
    <property type="match status" value="1"/>
</dbReference>
<dbReference type="CDD" id="cd19101">
    <property type="entry name" value="AKR_unchar"/>
    <property type="match status" value="1"/>
</dbReference>
<sequence length="349" mass="38552">MQRTRLAPDYEISRVIRGGWQMASGHGALASEDPIADMVAFADAGITNFDCADIYTGVEELIGRFRLRYRDLRGEEALARIGVHTKFVPDLEVLPRISKSYVESVIDQSLRRLNLERLDLVQFHWWDYEAPRWLEAAQWLEELRKAGKIRHIGGTNFDTDHMLAIIGGGVPLVSMQVQYSLLDSRPAKRMVKAAGENGVSLLCYGTVAGGFLSDKWLGVAEPDDALENRSLVKYRLVIEDFGGWDLFQTLLKTLRGIADRHGTDIATIASAAMLTRPGVAGVIVGARNRTHLPSNLAISDLALTAGDQAEIDAVLAQANELEGDVYTLERDRHGRHGAIMKYNLNKGAA</sequence>
<dbReference type="PANTHER" id="PTHR43147">
    <property type="entry name" value="PROTEIN TAS"/>
    <property type="match status" value="1"/>
</dbReference>
<dbReference type="EMBL" id="JAAKZG010000005">
    <property type="protein sequence ID" value="NGN42418.1"/>
    <property type="molecule type" value="Genomic_DNA"/>
</dbReference>
<evidence type="ECO:0000313" key="3">
    <source>
        <dbReference type="Proteomes" id="UP000481252"/>
    </source>
</evidence>
<comment type="caution">
    <text evidence="2">The sequence shown here is derived from an EMBL/GenBank/DDBJ whole genome shotgun (WGS) entry which is preliminary data.</text>
</comment>
<dbReference type="PANTHER" id="PTHR43147:SF2">
    <property type="entry name" value="NADP-DEPENDENT OXIDOREDUCTASE DOMAIN-CONTAINING PROTEIN"/>
    <property type="match status" value="1"/>
</dbReference>
<feature type="domain" description="NADP-dependent oxidoreductase" evidence="1">
    <location>
        <begin position="15"/>
        <end position="315"/>
    </location>
</feature>
<dbReference type="SUPFAM" id="SSF51430">
    <property type="entry name" value="NAD(P)-linked oxidoreductase"/>
    <property type="match status" value="1"/>
</dbReference>
<accession>A0A7C9R8X2</accession>
<dbReference type="InterPro" id="IPR023210">
    <property type="entry name" value="NADP_OxRdtase_dom"/>
</dbReference>
<evidence type="ECO:0000259" key="1">
    <source>
        <dbReference type="Pfam" id="PF00248"/>
    </source>
</evidence>
<organism evidence="2 3">
    <name type="scientific">Mesorhizobium zhangyense</name>
    <dbReference type="NCBI Taxonomy" id="1776730"/>
    <lineage>
        <taxon>Bacteria</taxon>
        <taxon>Pseudomonadati</taxon>
        <taxon>Pseudomonadota</taxon>
        <taxon>Alphaproteobacteria</taxon>
        <taxon>Hyphomicrobiales</taxon>
        <taxon>Phyllobacteriaceae</taxon>
        <taxon>Mesorhizobium</taxon>
    </lineage>
</organism>
<name>A0A7C9R8X2_9HYPH</name>
<dbReference type="Gene3D" id="3.20.20.100">
    <property type="entry name" value="NADP-dependent oxidoreductase domain"/>
    <property type="match status" value="1"/>
</dbReference>
<keyword evidence="3" id="KW-1185">Reference proteome</keyword>
<dbReference type="AlphaFoldDB" id="A0A7C9R8X2"/>
<evidence type="ECO:0000313" key="2">
    <source>
        <dbReference type="EMBL" id="NGN42418.1"/>
    </source>
</evidence>
<dbReference type="RefSeq" id="WP_165118720.1">
    <property type="nucleotide sequence ID" value="NZ_JAAKZG010000005.1"/>
</dbReference>